<keyword evidence="1" id="KW-0175">Coiled coil</keyword>
<evidence type="ECO:0000256" key="2">
    <source>
        <dbReference type="SAM" id="MobiDB-lite"/>
    </source>
</evidence>
<dbReference type="SUPFAM" id="SSF47986">
    <property type="entry name" value="DEATH domain"/>
    <property type="match status" value="1"/>
</dbReference>
<evidence type="ECO:0000256" key="1">
    <source>
        <dbReference type="SAM" id="Coils"/>
    </source>
</evidence>
<organism evidence="4 5">
    <name type="scientific">Pinctada imbricata</name>
    <name type="common">Atlantic pearl-oyster</name>
    <name type="synonym">Pinctada martensii</name>
    <dbReference type="NCBI Taxonomy" id="66713"/>
    <lineage>
        <taxon>Eukaryota</taxon>
        <taxon>Metazoa</taxon>
        <taxon>Spiralia</taxon>
        <taxon>Lophotrochozoa</taxon>
        <taxon>Mollusca</taxon>
        <taxon>Bivalvia</taxon>
        <taxon>Autobranchia</taxon>
        <taxon>Pteriomorphia</taxon>
        <taxon>Pterioida</taxon>
        <taxon>Pterioidea</taxon>
        <taxon>Pteriidae</taxon>
        <taxon>Pinctada</taxon>
    </lineage>
</organism>
<accession>A0AA89BLI5</accession>
<dbReference type="InterPro" id="IPR011029">
    <property type="entry name" value="DEATH-like_dom_sf"/>
</dbReference>
<feature type="coiled-coil region" evidence="1">
    <location>
        <begin position="278"/>
        <end position="441"/>
    </location>
</feature>
<gene>
    <name evidence="4" type="ORF">FSP39_000590</name>
</gene>
<evidence type="ECO:0000313" key="4">
    <source>
        <dbReference type="EMBL" id="KAK3087027.1"/>
    </source>
</evidence>
<comment type="caution">
    <text evidence="4">The sequence shown here is derived from an EMBL/GenBank/DDBJ whole genome shotgun (WGS) entry which is preliminary data.</text>
</comment>
<feature type="compositionally biased region" description="Low complexity" evidence="2">
    <location>
        <begin position="152"/>
        <end position="174"/>
    </location>
</feature>
<dbReference type="Proteomes" id="UP001186944">
    <property type="component" value="Unassembled WGS sequence"/>
</dbReference>
<sequence length="479" mass="54382">MDERVIWKNWNFLKNEIHVEDFLEEFVQAEIITSGQHAEIASAGTRQIKAEKFLNQLIQVGERGFELFTDILQRNSDDNRHKAVIEKIGIAPASNVMVVHPLVDDEASAASSPVQDARPDSRGSQRPSTSMSSSSSGSRDGETGEKNRRSARQAWRSQAGSNPSSATSRRPPSSGERRANPPGMVRTPSTGETVSATRFNQPTNPTPRMTISTSQNAANVAASSAPSTSSASAAASNVRDIDAKNLSVDMNILEQELVRIAPTIAELFQKISKTTQSVPVSQEEIEKVKNENERLRKTNRALIEKLNNFQQKIIQLQLENKTLREKGEGAKEAKEELIQKARELQELEDRLEEQKRALEEKEIELNMQLMKIKDIENDIVQQKRQITMLETLHEEGQQENTRQQEEIMMLKEERIKQQAQIKQLELNQRIGDERMRRLEDRLRSIEETSVTPRRNMARSRDPKFRTTKRLLGQMQNEIT</sequence>
<dbReference type="PROSITE" id="PS50209">
    <property type="entry name" value="CARD"/>
    <property type="match status" value="1"/>
</dbReference>
<dbReference type="GO" id="GO:0042981">
    <property type="term" value="P:regulation of apoptotic process"/>
    <property type="evidence" value="ECO:0007669"/>
    <property type="project" value="InterPro"/>
</dbReference>
<keyword evidence="5" id="KW-1185">Reference proteome</keyword>
<dbReference type="AlphaFoldDB" id="A0AA89BLI5"/>
<feature type="domain" description="CARD" evidence="3">
    <location>
        <begin position="1"/>
        <end position="73"/>
    </location>
</feature>
<dbReference type="Gene3D" id="1.10.533.10">
    <property type="entry name" value="Death Domain, Fas"/>
    <property type="match status" value="1"/>
</dbReference>
<dbReference type="EMBL" id="VSWD01000011">
    <property type="protein sequence ID" value="KAK3087027.1"/>
    <property type="molecule type" value="Genomic_DNA"/>
</dbReference>
<dbReference type="Pfam" id="PF00619">
    <property type="entry name" value="CARD"/>
    <property type="match status" value="1"/>
</dbReference>
<dbReference type="InterPro" id="IPR001315">
    <property type="entry name" value="CARD"/>
</dbReference>
<dbReference type="CDD" id="cd01671">
    <property type="entry name" value="CARD"/>
    <property type="match status" value="1"/>
</dbReference>
<reference evidence="4" key="1">
    <citation type="submission" date="2019-08" db="EMBL/GenBank/DDBJ databases">
        <title>The improved chromosome-level genome for the pearl oyster Pinctada fucata martensii using PacBio sequencing and Hi-C.</title>
        <authorList>
            <person name="Zheng Z."/>
        </authorList>
    </citation>
    <scope>NUCLEOTIDE SEQUENCE</scope>
    <source>
        <strain evidence="4">ZZ-2019</strain>
        <tissue evidence="4">Adductor muscle</tissue>
    </source>
</reference>
<evidence type="ECO:0000259" key="3">
    <source>
        <dbReference type="PROSITE" id="PS50209"/>
    </source>
</evidence>
<protein>
    <recommendedName>
        <fullName evidence="3">CARD domain-containing protein</fullName>
    </recommendedName>
</protein>
<name>A0AA89BLI5_PINIB</name>
<evidence type="ECO:0000313" key="5">
    <source>
        <dbReference type="Proteomes" id="UP001186944"/>
    </source>
</evidence>
<feature type="compositionally biased region" description="Low complexity" evidence="2">
    <location>
        <begin position="124"/>
        <end position="138"/>
    </location>
</feature>
<proteinExistence type="predicted"/>
<feature type="compositionally biased region" description="Polar residues" evidence="2">
    <location>
        <begin position="187"/>
        <end position="211"/>
    </location>
</feature>
<feature type="region of interest" description="Disordered" evidence="2">
    <location>
        <begin position="107"/>
        <end position="211"/>
    </location>
</feature>
<feature type="compositionally biased region" description="Basic and acidic residues" evidence="2">
    <location>
        <begin position="139"/>
        <end position="148"/>
    </location>
</feature>